<gene>
    <name evidence="2" type="ORF">TbgDal_V6340</name>
</gene>
<evidence type="ECO:0000313" key="2">
    <source>
        <dbReference type="EMBL" id="CBH11494.1"/>
    </source>
</evidence>
<keyword evidence="1" id="KW-1133">Transmembrane helix</keyword>
<dbReference type="EMBL" id="FN554968">
    <property type="protein sequence ID" value="CBH11494.1"/>
    <property type="molecule type" value="Genomic_DNA"/>
</dbReference>
<proteinExistence type="predicted"/>
<evidence type="ECO:0000313" key="3">
    <source>
        <dbReference type="Proteomes" id="UP000002316"/>
    </source>
</evidence>
<dbReference type="RefSeq" id="XP_011773781.1">
    <property type="nucleotide sequence ID" value="XM_011775479.1"/>
</dbReference>
<keyword evidence="1" id="KW-0812">Transmembrane</keyword>
<dbReference type="GeneID" id="23861662"/>
<dbReference type="AlphaFoldDB" id="C9ZQ16"/>
<feature type="transmembrane region" description="Helical" evidence="1">
    <location>
        <begin position="47"/>
        <end position="66"/>
    </location>
</feature>
<reference evidence="3" key="1">
    <citation type="journal article" date="2010" name="PLoS Negl. Trop. Dis.">
        <title>The genome sequence of Trypanosoma brucei gambiense, causative agent of chronic human african trypanosomiasis.</title>
        <authorList>
            <person name="Jackson A.P."/>
            <person name="Sanders M."/>
            <person name="Berry A."/>
            <person name="McQuillan J."/>
            <person name="Aslett M.A."/>
            <person name="Quail M.A."/>
            <person name="Chukualim B."/>
            <person name="Capewell P."/>
            <person name="MacLeod A."/>
            <person name="Melville S.E."/>
            <person name="Gibson W."/>
            <person name="Barry J.D."/>
            <person name="Berriman M."/>
            <person name="Hertz-Fowler C."/>
        </authorList>
    </citation>
    <scope>NUCLEOTIDE SEQUENCE [LARGE SCALE GENOMIC DNA]</scope>
    <source>
        <strain evidence="3">MHOM/CI/86/DAL972</strain>
    </source>
</reference>
<evidence type="ECO:0000256" key="1">
    <source>
        <dbReference type="SAM" id="Phobius"/>
    </source>
</evidence>
<protein>
    <submittedName>
        <fullName evidence="2">Uncharacterized protein</fullName>
    </submittedName>
</protein>
<feature type="transmembrane region" description="Helical" evidence="1">
    <location>
        <begin position="78"/>
        <end position="98"/>
    </location>
</feature>
<organism evidence="2 3">
    <name type="scientific">Trypanosoma brucei gambiense (strain MHOM/CI/86/DAL972)</name>
    <dbReference type="NCBI Taxonomy" id="679716"/>
    <lineage>
        <taxon>Eukaryota</taxon>
        <taxon>Discoba</taxon>
        <taxon>Euglenozoa</taxon>
        <taxon>Kinetoplastea</taxon>
        <taxon>Metakinetoplastina</taxon>
        <taxon>Trypanosomatida</taxon>
        <taxon>Trypanosomatidae</taxon>
        <taxon>Trypanosoma</taxon>
    </lineage>
</organism>
<name>C9ZQ16_TRYB9</name>
<dbReference type="KEGG" id="tbg:TbgDal_V6340"/>
<accession>C9ZQ16</accession>
<dbReference type="Proteomes" id="UP000002316">
    <property type="component" value="Chromosome 5"/>
</dbReference>
<keyword evidence="1" id="KW-0472">Membrane</keyword>
<sequence>MVTCFDEVVVMASAWLLLKVVPSLPPVTVLMRCLLVFCSVRVQLAPLWLVVASAFPARSLFAMPVGPNWVVTTSAGSTVGAFAIQPFFSLLSVTHLRFSTHIFLRLDRHVPRLLRFDWPCLRILVSRLQTWRRVRLPLLQLLPSSFGPLFGLNWLWSCNIQ</sequence>
<feature type="transmembrane region" description="Helical" evidence="1">
    <location>
        <begin position="12"/>
        <end position="35"/>
    </location>
</feature>